<dbReference type="PANTHER" id="PTHR10314">
    <property type="entry name" value="CYSTATHIONINE BETA-SYNTHASE"/>
    <property type="match status" value="1"/>
</dbReference>
<dbReference type="AlphaFoldDB" id="A0A2G9TSP1"/>
<evidence type="ECO:0000313" key="2">
    <source>
        <dbReference type="EMBL" id="PIO61026.1"/>
    </source>
</evidence>
<dbReference type="Proteomes" id="UP000230423">
    <property type="component" value="Unassembled WGS sequence"/>
</dbReference>
<dbReference type="CDD" id="cd01561">
    <property type="entry name" value="CBS_like"/>
    <property type="match status" value="1"/>
</dbReference>
<dbReference type="OrthoDB" id="728at2759"/>
<accession>A0A2G9TSP1</accession>
<feature type="domain" description="Tryptophan synthase beta chain-like PALP" evidence="1">
    <location>
        <begin position="25"/>
        <end position="299"/>
    </location>
</feature>
<sequence length="307" mass="32614">MCSVESNDAVQEEFKPRGKWFNNILEANGNTPLSKLNKIPLDYSLKCNVYVKLEYLNSGGSMEDRAAIRMVEVAEQNGLTKDRPVVAPASGNVAVGIALACAVKGYRCVIVSPSKSGHDVEDVLVALGAEVVLANLEAHHKGITYYDFAKIVAQGIKNSYFLDEEASLANSLAHYESTAVEIATALNNKVDLIVVPVRTGAALQGISKYAEQHLPGTKVYGVCNDDSFPPVPELGHASAAADISSASGIEEVSSKDAFLMARRLIKEEGVMVGPSSGAAVFAAFKLAERLPEGSNVVVLGADGIRNY</sequence>
<dbReference type="InterPro" id="IPR036052">
    <property type="entry name" value="TrpB-like_PALP_sf"/>
</dbReference>
<dbReference type="InterPro" id="IPR001926">
    <property type="entry name" value="TrpB-like_PALP"/>
</dbReference>
<evidence type="ECO:0000259" key="1">
    <source>
        <dbReference type="Pfam" id="PF00291"/>
    </source>
</evidence>
<reference evidence="2 3" key="1">
    <citation type="submission" date="2015-09" db="EMBL/GenBank/DDBJ databases">
        <title>Draft genome of the parasitic nematode Teladorsagia circumcincta isolate WARC Sus (inbred).</title>
        <authorList>
            <person name="Mitreva M."/>
        </authorList>
    </citation>
    <scope>NUCLEOTIDE SEQUENCE [LARGE SCALE GENOMIC DNA]</scope>
    <source>
        <strain evidence="2 3">S</strain>
    </source>
</reference>
<feature type="non-terminal residue" evidence="2">
    <location>
        <position position="307"/>
    </location>
</feature>
<dbReference type="Pfam" id="PF00291">
    <property type="entry name" value="PALP"/>
    <property type="match status" value="1"/>
</dbReference>
<dbReference type="EMBL" id="KZ354365">
    <property type="protein sequence ID" value="PIO61026.1"/>
    <property type="molecule type" value="Genomic_DNA"/>
</dbReference>
<dbReference type="SUPFAM" id="SSF53686">
    <property type="entry name" value="Tryptophan synthase beta subunit-like PLP-dependent enzymes"/>
    <property type="match status" value="1"/>
</dbReference>
<keyword evidence="3" id="KW-1185">Reference proteome</keyword>
<evidence type="ECO:0000313" key="3">
    <source>
        <dbReference type="Proteomes" id="UP000230423"/>
    </source>
</evidence>
<dbReference type="Gene3D" id="3.40.50.1100">
    <property type="match status" value="2"/>
</dbReference>
<dbReference type="InterPro" id="IPR050214">
    <property type="entry name" value="Cys_Synth/Cystath_Beta-Synth"/>
</dbReference>
<protein>
    <submittedName>
        <fullName evidence="2">Pyridoxal-phosphate dependent protein</fullName>
    </submittedName>
</protein>
<proteinExistence type="predicted"/>
<gene>
    <name evidence="2" type="ORF">TELCIR_17464</name>
</gene>
<name>A0A2G9TSP1_TELCI</name>
<organism evidence="2 3">
    <name type="scientific">Teladorsagia circumcincta</name>
    <name type="common">Brown stomach worm</name>
    <name type="synonym">Ostertagia circumcincta</name>
    <dbReference type="NCBI Taxonomy" id="45464"/>
    <lineage>
        <taxon>Eukaryota</taxon>
        <taxon>Metazoa</taxon>
        <taxon>Ecdysozoa</taxon>
        <taxon>Nematoda</taxon>
        <taxon>Chromadorea</taxon>
        <taxon>Rhabditida</taxon>
        <taxon>Rhabditina</taxon>
        <taxon>Rhabditomorpha</taxon>
        <taxon>Strongyloidea</taxon>
        <taxon>Trichostrongylidae</taxon>
        <taxon>Teladorsagia</taxon>
    </lineage>
</organism>
<dbReference type="GO" id="GO:0019344">
    <property type="term" value="P:cysteine biosynthetic process"/>
    <property type="evidence" value="ECO:0007669"/>
    <property type="project" value="UniProtKB-ARBA"/>
</dbReference>